<dbReference type="SUPFAM" id="SSF52833">
    <property type="entry name" value="Thioredoxin-like"/>
    <property type="match status" value="1"/>
</dbReference>
<evidence type="ECO:0000259" key="4">
    <source>
        <dbReference type="Pfam" id="PF13511"/>
    </source>
</evidence>
<dbReference type="InterPro" id="IPR002109">
    <property type="entry name" value="Glutaredoxin"/>
</dbReference>
<keyword evidence="6" id="KW-1185">Reference proteome</keyword>
<evidence type="ECO:0000313" key="5">
    <source>
        <dbReference type="EMBL" id="MBC3813051.1"/>
    </source>
</evidence>
<comment type="caution">
    <text evidence="5">The sequence shown here is derived from an EMBL/GenBank/DDBJ whole genome shotgun (WGS) entry which is preliminary data.</text>
</comment>
<feature type="domain" description="DUF4124" evidence="4">
    <location>
        <begin position="15"/>
        <end position="51"/>
    </location>
</feature>
<reference evidence="5 6" key="1">
    <citation type="submission" date="2020-08" db="EMBL/GenBank/DDBJ databases">
        <title>Novel species isolated from subtropical streams in China.</title>
        <authorList>
            <person name="Lu H."/>
        </authorList>
    </citation>
    <scope>NUCLEOTIDE SEQUENCE [LARGE SCALE GENOMIC DNA]</scope>
    <source>
        <strain evidence="5 6">CCTCC AB 2015119</strain>
    </source>
</reference>
<evidence type="ECO:0000313" key="6">
    <source>
        <dbReference type="Proteomes" id="UP000637632"/>
    </source>
</evidence>
<feature type="signal peptide" evidence="2">
    <location>
        <begin position="1"/>
        <end position="24"/>
    </location>
</feature>
<proteinExistence type="predicted"/>
<accession>A0ABR6XJK2</accession>
<evidence type="ECO:0000259" key="3">
    <source>
        <dbReference type="Pfam" id="PF00462"/>
    </source>
</evidence>
<dbReference type="PROSITE" id="PS51354">
    <property type="entry name" value="GLUTAREDOXIN_2"/>
    <property type="match status" value="1"/>
</dbReference>
<dbReference type="InterPro" id="IPR036249">
    <property type="entry name" value="Thioredoxin-like_sf"/>
</dbReference>
<organism evidence="5 6">
    <name type="scientific">Undibacterium aquatile</name>
    <dbReference type="NCBI Taxonomy" id="1537398"/>
    <lineage>
        <taxon>Bacteria</taxon>
        <taxon>Pseudomonadati</taxon>
        <taxon>Pseudomonadota</taxon>
        <taxon>Betaproteobacteria</taxon>
        <taxon>Burkholderiales</taxon>
        <taxon>Oxalobacteraceae</taxon>
        <taxon>Undibacterium</taxon>
    </lineage>
</organism>
<feature type="chain" id="PRO_5047091225" evidence="2">
    <location>
        <begin position="25"/>
        <end position="205"/>
    </location>
</feature>
<dbReference type="Proteomes" id="UP000637632">
    <property type="component" value="Unassembled WGS sequence"/>
</dbReference>
<evidence type="ECO:0000256" key="1">
    <source>
        <dbReference type="SAM" id="MobiDB-lite"/>
    </source>
</evidence>
<protein>
    <submittedName>
        <fullName evidence="5">Glutaredoxin family protein</fullName>
    </submittedName>
</protein>
<dbReference type="RefSeq" id="WP_190480990.1">
    <property type="nucleotide sequence ID" value="NZ_JACOFT010000007.1"/>
</dbReference>
<keyword evidence="2" id="KW-0732">Signal</keyword>
<feature type="region of interest" description="Disordered" evidence="1">
    <location>
        <begin position="161"/>
        <end position="205"/>
    </location>
</feature>
<dbReference type="EMBL" id="JACOFT010000007">
    <property type="protein sequence ID" value="MBC3813051.1"/>
    <property type="molecule type" value="Genomic_DNA"/>
</dbReference>
<sequence length="205" mass="22018">MKRTTSAKHFLLLPLMLLAVQAQAQLYKSVGPDGKITYSDTPPQANQKLLEKKELSGSVSTANFPYELGQAVSKNPVTIYTAANCAPCNDGKNLLKSAGVPFSEKTVKTSEDIEKLKQISGDTQLPVMQIGSKKLRGYNADDWKAAVTSAAYPASNMLPPDYRYPAAESAAPTAPATTAGEKPAQQKKPANVPSKKPASENDFRF</sequence>
<dbReference type="Pfam" id="PF13511">
    <property type="entry name" value="DUF4124"/>
    <property type="match status" value="1"/>
</dbReference>
<dbReference type="InterPro" id="IPR025392">
    <property type="entry name" value="DUF4124"/>
</dbReference>
<feature type="compositionally biased region" description="Low complexity" evidence="1">
    <location>
        <begin position="165"/>
        <end position="179"/>
    </location>
</feature>
<name>A0ABR6XJK2_9BURK</name>
<dbReference type="Pfam" id="PF00462">
    <property type="entry name" value="Glutaredoxin"/>
    <property type="match status" value="1"/>
</dbReference>
<gene>
    <name evidence="5" type="ORF">H8K26_16535</name>
</gene>
<evidence type="ECO:0000256" key="2">
    <source>
        <dbReference type="SAM" id="SignalP"/>
    </source>
</evidence>
<dbReference type="CDD" id="cd02976">
    <property type="entry name" value="NrdH"/>
    <property type="match status" value="1"/>
</dbReference>
<feature type="domain" description="Glutaredoxin" evidence="3">
    <location>
        <begin position="77"/>
        <end position="132"/>
    </location>
</feature>
<dbReference type="Gene3D" id="3.40.30.10">
    <property type="entry name" value="Glutaredoxin"/>
    <property type="match status" value="1"/>
</dbReference>